<keyword evidence="2" id="KW-1185">Reference proteome</keyword>
<accession>A0A8T3B4J2</accession>
<evidence type="ECO:0000313" key="2">
    <source>
        <dbReference type="Proteomes" id="UP000829196"/>
    </source>
</evidence>
<dbReference type="Proteomes" id="UP000829196">
    <property type="component" value="Unassembled WGS sequence"/>
</dbReference>
<sequence>MAGFSINPVAKQPLQIKMILYQQEQRHDKKTRNSISIPSTSGNCLAMKWKLPVAKERNEIKDVIEER</sequence>
<proteinExistence type="predicted"/>
<name>A0A8T3B4J2_DENNO</name>
<gene>
    <name evidence="1" type="ORF">KFK09_016360</name>
</gene>
<protein>
    <submittedName>
        <fullName evidence="1">Uncharacterized protein</fullName>
    </submittedName>
</protein>
<evidence type="ECO:0000313" key="1">
    <source>
        <dbReference type="EMBL" id="KAI0501415.1"/>
    </source>
</evidence>
<reference evidence="1" key="1">
    <citation type="journal article" date="2022" name="Front. Genet.">
        <title>Chromosome-Scale Assembly of the Dendrobium nobile Genome Provides Insights Into the Molecular Mechanism of the Biosynthesis of the Medicinal Active Ingredient of Dendrobium.</title>
        <authorList>
            <person name="Xu Q."/>
            <person name="Niu S.-C."/>
            <person name="Li K.-L."/>
            <person name="Zheng P.-J."/>
            <person name="Zhang X.-J."/>
            <person name="Jia Y."/>
            <person name="Liu Y."/>
            <person name="Niu Y.-X."/>
            <person name="Yu L.-H."/>
            <person name="Chen D.-F."/>
            <person name="Zhang G.-Q."/>
        </authorList>
    </citation>
    <scope>NUCLEOTIDE SEQUENCE</scope>
    <source>
        <tissue evidence="1">Leaf</tissue>
    </source>
</reference>
<organism evidence="1 2">
    <name type="scientific">Dendrobium nobile</name>
    <name type="common">Orchid</name>
    <dbReference type="NCBI Taxonomy" id="94219"/>
    <lineage>
        <taxon>Eukaryota</taxon>
        <taxon>Viridiplantae</taxon>
        <taxon>Streptophyta</taxon>
        <taxon>Embryophyta</taxon>
        <taxon>Tracheophyta</taxon>
        <taxon>Spermatophyta</taxon>
        <taxon>Magnoliopsida</taxon>
        <taxon>Liliopsida</taxon>
        <taxon>Asparagales</taxon>
        <taxon>Orchidaceae</taxon>
        <taxon>Epidendroideae</taxon>
        <taxon>Malaxideae</taxon>
        <taxon>Dendrobiinae</taxon>
        <taxon>Dendrobium</taxon>
    </lineage>
</organism>
<comment type="caution">
    <text evidence="1">The sequence shown here is derived from an EMBL/GenBank/DDBJ whole genome shotgun (WGS) entry which is preliminary data.</text>
</comment>
<dbReference type="AlphaFoldDB" id="A0A8T3B4J2"/>
<dbReference type="EMBL" id="JAGYWB010000012">
    <property type="protein sequence ID" value="KAI0501415.1"/>
    <property type="molecule type" value="Genomic_DNA"/>
</dbReference>